<protein>
    <submittedName>
        <fullName evidence="2">Uncharacterized protein</fullName>
    </submittedName>
</protein>
<evidence type="ECO:0000256" key="1">
    <source>
        <dbReference type="SAM" id="MobiDB-lite"/>
    </source>
</evidence>
<dbReference type="EMBL" id="CP000750">
    <property type="protein sequence ID" value="ABS03782.1"/>
    <property type="molecule type" value="Genomic_DNA"/>
</dbReference>
<reference evidence="3" key="1">
    <citation type="journal article" date="2008" name="PLoS ONE">
        <title>Survival in nuclear waste, extreme resistance, and potential applications gleaned from the genome sequence of Kineococcus radiotolerans SRS30216.</title>
        <authorList>
            <person name="Bagwell C.E."/>
            <person name="Bhat S."/>
            <person name="Hawkins G.M."/>
            <person name="Smith B.W."/>
            <person name="Biswas T."/>
            <person name="Hoover T.R."/>
            <person name="Saunders E."/>
            <person name="Han C.S."/>
            <person name="Tsodikov O.V."/>
            <person name="Shimkets L.J."/>
        </authorList>
    </citation>
    <scope>NUCLEOTIDE SEQUENCE [LARGE SCALE GENOMIC DNA]</scope>
    <source>
        <strain evidence="3">ATCC BAA-149 / DSM 14245 / SRS30216</strain>
    </source>
</reference>
<dbReference type="AlphaFoldDB" id="A6WAE3"/>
<organism evidence="2 3">
    <name type="scientific">Kineococcus radiotolerans (strain ATCC BAA-149 / DSM 14245 / SRS30216)</name>
    <dbReference type="NCBI Taxonomy" id="266940"/>
    <lineage>
        <taxon>Bacteria</taxon>
        <taxon>Bacillati</taxon>
        <taxon>Actinomycetota</taxon>
        <taxon>Actinomycetes</taxon>
        <taxon>Kineosporiales</taxon>
        <taxon>Kineosporiaceae</taxon>
        <taxon>Kineococcus</taxon>
    </lineage>
</organism>
<gene>
    <name evidence="2" type="ordered locus">Krad_2301</name>
</gene>
<accession>A6WAE3</accession>
<evidence type="ECO:0000313" key="3">
    <source>
        <dbReference type="Proteomes" id="UP000001116"/>
    </source>
</evidence>
<proteinExistence type="predicted"/>
<feature type="region of interest" description="Disordered" evidence="1">
    <location>
        <begin position="1"/>
        <end position="26"/>
    </location>
</feature>
<sequence>MHDLAPRTAQALPPRKGTRSPACGHASVGRSAALGSVKAGRIGEVDRADACVGAVLPTVPGDTRFEISGLRLVAPQRQGLAEVLLLTSAVGRRGRQEKGHGFGAGQYFSPISMAGATRRQSRLRGLPLA</sequence>
<evidence type="ECO:0000313" key="2">
    <source>
        <dbReference type="EMBL" id="ABS03782.1"/>
    </source>
</evidence>
<dbReference type="HOGENOM" id="CLU_1945903_0_0_11"/>
<dbReference type="Proteomes" id="UP000001116">
    <property type="component" value="Chromosome"/>
</dbReference>
<name>A6WAE3_KINRD</name>
<dbReference type="STRING" id="266940.Krad_2301"/>
<keyword evidence="3" id="KW-1185">Reference proteome</keyword>
<dbReference type="KEGG" id="kra:Krad_2301"/>